<dbReference type="Proteomes" id="UP000593892">
    <property type="component" value="Chromosome"/>
</dbReference>
<dbReference type="AlphaFoldDB" id="A0A7S7NW82"/>
<dbReference type="Gene3D" id="1.10.10.10">
    <property type="entry name" value="Winged helix-like DNA-binding domain superfamily/Winged helix DNA-binding domain"/>
    <property type="match status" value="1"/>
</dbReference>
<name>A0A7S7NW82_PALFE</name>
<dbReference type="KEGG" id="pfer:IRI77_13560"/>
<proteinExistence type="predicted"/>
<dbReference type="InterPro" id="IPR005149">
    <property type="entry name" value="Tscrpt_reg_PadR_N"/>
</dbReference>
<reference evidence="2 3" key="1">
    <citation type="submission" date="2020-10" db="EMBL/GenBank/DDBJ databases">
        <title>Complete genome sequence of Paludibaculum fermentans P105T, a facultatively anaerobic acidobacterium capable of dissimilatory Fe(III) reduction.</title>
        <authorList>
            <person name="Dedysh S.N."/>
            <person name="Beletsky A.V."/>
            <person name="Kulichevskaya I.S."/>
            <person name="Mardanov A.V."/>
            <person name="Ravin N.V."/>
        </authorList>
    </citation>
    <scope>NUCLEOTIDE SEQUENCE [LARGE SCALE GENOMIC DNA]</scope>
    <source>
        <strain evidence="2 3">P105</strain>
    </source>
</reference>
<dbReference type="EMBL" id="CP063849">
    <property type="protein sequence ID" value="QOY90927.1"/>
    <property type="molecule type" value="Genomic_DNA"/>
</dbReference>
<evidence type="ECO:0000313" key="2">
    <source>
        <dbReference type="EMBL" id="QOY90927.1"/>
    </source>
</evidence>
<dbReference type="PANTHER" id="PTHR43252:SF7">
    <property type="entry name" value="TRANSCRIPTIONAL REGULATOR YQJI"/>
    <property type="match status" value="1"/>
</dbReference>
<sequence length="205" mass="22385">MFERFFGMHEAHAAPERCFARRPGLGGPGGGPGFWDRFQGGPRGGFGRGFGGGRERLFEGGDVKLVVLKLLSEQPSYGYQLIKTMEQRLAGGYTPSAGVIYPTLTMLEEEGLTSSSTENNKKVYAVTQDGLAFLEANKDRLSELFERMDEAGKGFQRGRSPEIMRAFMELRSAAVARLSSGQATPELTKKIAQTIRAAAQAIQEL</sequence>
<evidence type="ECO:0000259" key="1">
    <source>
        <dbReference type="Pfam" id="PF03551"/>
    </source>
</evidence>
<organism evidence="2 3">
    <name type="scientific">Paludibaculum fermentans</name>
    <dbReference type="NCBI Taxonomy" id="1473598"/>
    <lineage>
        <taxon>Bacteria</taxon>
        <taxon>Pseudomonadati</taxon>
        <taxon>Acidobacteriota</taxon>
        <taxon>Terriglobia</taxon>
        <taxon>Bryobacterales</taxon>
        <taxon>Bryobacteraceae</taxon>
        <taxon>Paludibaculum</taxon>
    </lineage>
</organism>
<dbReference type="PANTHER" id="PTHR43252">
    <property type="entry name" value="TRANSCRIPTIONAL REGULATOR YQJI"/>
    <property type="match status" value="1"/>
</dbReference>
<keyword evidence="3" id="KW-1185">Reference proteome</keyword>
<protein>
    <submittedName>
        <fullName evidence="2">PadR family transcriptional regulator</fullName>
    </submittedName>
</protein>
<evidence type="ECO:0000313" key="3">
    <source>
        <dbReference type="Proteomes" id="UP000593892"/>
    </source>
</evidence>
<dbReference type="SUPFAM" id="SSF46785">
    <property type="entry name" value="Winged helix' DNA-binding domain"/>
    <property type="match status" value="1"/>
</dbReference>
<dbReference type="RefSeq" id="WP_194452584.1">
    <property type="nucleotide sequence ID" value="NZ_CP063849.1"/>
</dbReference>
<gene>
    <name evidence="2" type="ORF">IRI77_13560</name>
</gene>
<dbReference type="InterPro" id="IPR036390">
    <property type="entry name" value="WH_DNA-bd_sf"/>
</dbReference>
<accession>A0A7S7NW82</accession>
<dbReference type="InterPro" id="IPR036388">
    <property type="entry name" value="WH-like_DNA-bd_sf"/>
</dbReference>
<dbReference type="Pfam" id="PF03551">
    <property type="entry name" value="PadR"/>
    <property type="match status" value="1"/>
</dbReference>
<feature type="domain" description="Transcription regulator PadR N-terminal" evidence="1">
    <location>
        <begin position="67"/>
        <end position="135"/>
    </location>
</feature>